<feature type="transmembrane region" description="Helical" evidence="13">
    <location>
        <begin position="77"/>
        <end position="101"/>
    </location>
</feature>
<dbReference type="PANTHER" id="PTHR11351">
    <property type="entry name" value="ACYL-COA DESATURASE"/>
    <property type="match status" value="1"/>
</dbReference>
<evidence type="ECO:0000256" key="8">
    <source>
        <dbReference type="ARBA" id="ARBA00023004"/>
    </source>
</evidence>
<keyword evidence="9" id="KW-0443">Lipid metabolism</keyword>
<dbReference type="PANTHER" id="PTHR11351:SF21">
    <property type="entry name" value="GH07782P"/>
    <property type="match status" value="1"/>
</dbReference>
<dbReference type="CDD" id="cd03505">
    <property type="entry name" value="Delta9-FADS-like"/>
    <property type="match status" value="1"/>
</dbReference>
<evidence type="ECO:0000256" key="6">
    <source>
        <dbReference type="ARBA" id="ARBA00022989"/>
    </source>
</evidence>
<evidence type="ECO:0000256" key="11">
    <source>
        <dbReference type="ARBA" id="ARBA00023160"/>
    </source>
</evidence>
<gene>
    <name evidence="15" type="ORF">RUM44_009006</name>
</gene>
<keyword evidence="16" id="KW-1185">Reference proteome</keyword>
<comment type="domain">
    <text evidence="12">The histidine box domains are involved in binding the catalytic metal ions.</text>
</comment>
<dbReference type="PRINTS" id="PR00075">
    <property type="entry name" value="FACDDSATRASE"/>
</dbReference>
<accession>A0ABR1ARF5</accession>
<organism evidence="15 16">
    <name type="scientific">Polyplax serrata</name>
    <name type="common">Common mouse louse</name>
    <dbReference type="NCBI Taxonomy" id="468196"/>
    <lineage>
        <taxon>Eukaryota</taxon>
        <taxon>Metazoa</taxon>
        <taxon>Ecdysozoa</taxon>
        <taxon>Arthropoda</taxon>
        <taxon>Hexapoda</taxon>
        <taxon>Insecta</taxon>
        <taxon>Pterygota</taxon>
        <taxon>Neoptera</taxon>
        <taxon>Paraneoptera</taxon>
        <taxon>Psocodea</taxon>
        <taxon>Troctomorpha</taxon>
        <taxon>Phthiraptera</taxon>
        <taxon>Anoplura</taxon>
        <taxon>Polyplacidae</taxon>
        <taxon>Polyplax</taxon>
    </lineage>
</organism>
<keyword evidence="5" id="KW-0276">Fatty acid metabolism</keyword>
<evidence type="ECO:0000256" key="10">
    <source>
        <dbReference type="ARBA" id="ARBA00023136"/>
    </source>
</evidence>
<keyword evidence="11 12" id="KW-0275">Fatty acid biosynthesis</keyword>
<feature type="transmembrane region" description="Helical" evidence="13">
    <location>
        <begin position="252"/>
        <end position="271"/>
    </location>
</feature>
<evidence type="ECO:0000313" key="16">
    <source>
        <dbReference type="Proteomes" id="UP001359485"/>
    </source>
</evidence>
<feature type="transmembrane region" description="Helical" evidence="13">
    <location>
        <begin position="227"/>
        <end position="246"/>
    </location>
</feature>
<evidence type="ECO:0000313" key="15">
    <source>
        <dbReference type="EMBL" id="KAK6626533.1"/>
    </source>
</evidence>
<evidence type="ECO:0000256" key="7">
    <source>
        <dbReference type="ARBA" id="ARBA00023002"/>
    </source>
</evidence>
<feature type="transmembrane region" description="Helical" evidence="13">
    <location>
        <begin position="107"/>
        <end position="130"/>
    </location>
</feature>
<evidence type="ECO:0000256" key="9">
    <source>
        <dbReference type="ARBA" id="ARBA00023098"/>
    </source>
</evidence>
<keyword evidence="4 12" id="KW-0812">Transmembrane</keyword>
<keyword evidence="3 12" id="KW-0444">Lipid biosynthesis</keyword>
<evidence type="ECO:0000259" key="14">
    <source>
        <dbReference type="Pfam" id="PF00487"/>
    </source>
</evidence>
<proteinExistence type="inferred from homology"/>
<keyword evidence="8" id="KW-0408">Iron</keyword>
<evidence type="ECO:0000256" key="2">
    <source>
        <dbReference type="ARBA" id="ARBA00009295"/>
    </source>
</evidence>
<dbReference type="Pfam" id="PF00487">
    <property type="entry name" value="FA_desaturase"/>
    <property type="match status" value="1"/>
</dbReference>
<comment type="similarity">
    <text evidence="2 12">Belongs to the fatty acid desaturase type 1 family.</text>
</comment>
<comment type="caution">
    <text evidence="15">The sequence shown here is derived from an EMBL/GenBank/DDBJ whole genome shotgun (WGS) entry which is preliminary data.</text>
</comment>
<dbReference type="Proteomes" id="UP001359485">
    <property type="component" value="Unassembled WGS sequence"/>
</dbReference>
<evidence type="ECO:0000256" key="12">
    <source>
        <dbReference type="RuleBase" id="RU000581"/>
    </source>
</evidence>
<keyword evidence="6 13" id="KW-1133">Transmembrane helix</keyword>
<dbReference type="InterPro" id="IPR005804">
    <property type="entry name" value="FA_desaturase_dom"/>
</dbReference>
<comment type="subcellular location">
    <subcellularLocation>
        <location evidence="1">Membrane</location>
        <topology evidence="1">Multi-pass membrane protein</topology>
    </subcellularLocation>
</comment>
<protein>
    <recommendedName>
        <fullName evidence="14">Fatty acid desaturase domain-containing protein</fullName>
    </recommendedName>
</protein>
<evidence type="ECO:0000256" key="13">
    <source>
        <dbReference type="SAM" id="Phobius"/>
    </source>
</evidence>
<evidence type="ECO:0000256" key="1">
    <source>
        <dbReference type="ARBA" id="ARBA00004141"/>
    </source>
</evidence>
<keyword evidence="10 13" id="KW-0472">Membrane</keyword>
<name>A0ABR1ARF5_POLSC</name>
<feature type="domain" description="Fatty acid desaturase" evidence="14">
    <location>
        <begin position="108"/>
        <end position="312"/>
    </location>
</feature>
<evidence type="ECO:0000256" key="3">
    <source>
        <dbReference type="ARBA" id="ARBA00022516"/>
    </source>
</evidence>
<sequence length="389" mass="44163">MDKGEITNEMAISSVNTISENTILPGEGREENIMSPKGFIEDVKTCSSVVDASVPTKSDTEKGARVPETNIPFQPKLLWLNIISITLLHVVAVVSFFIWGLQTHPYTYLWGYVVGALGAFGVTAGAHRLWTHRSYKAKWPLRLLLVLCYSMAGQNSLYDWVRDHRVHHKFSETDADPHNSNRGFFFAHVGWLMQKKHPEVLRKGQHVDMSDLLEDPIVAFHQKHFSIFKMLLCFIIPIIVPCYFWNESVHISILGMGCVRYVLGLNFTWLVNSAAHMWGTKPYDSRICPVENLTVAILAFGEGWHNYHHVFPWDYKAAELGNYRFNATTMVLDGFQKIGWAYDAKEPSKELVQRVASKYGDGSHANCPIIHEIGENGLPVNDCDEMHED</sequence>
<evidence type="ECO:0000256" key="4">
    <source>
        <dbReference type="ARBA" id="ARBA00022692"/>
    </source>
</evidence>
<dbReference type="InterPro" id="IPR015876">
    <property type="entry name" value="Acyl-CoA_DS"/>
</dbReference>
<keyword evidence="7 12" id="KW-0560">Oxidoreductase</keyword>
<evidence type="ECO:0000256" key="5">
    <source>
        <dbReference type="ARBA" id="ARBA00022832"/>
    </source>
</evidence>
<comment type="cofactor">
    <cofactor evidence="12">
        <name>Fe(2+)</name>
        <dbReference type="ChEBI" id="CHEBI:29033"/>
    </cofactor>
</comment>
<reference evidence="15 16" key="1">
    <citation type="submission" date="2023-09" db="EMBL/GenBank/DDBJ databases">
        <title>Genomes of two closely related lineages of the louse Polyplax serrata with different host specificities.</title>
        <authorList>
            <person name="Martinu J."/>
            <person name="Tarabai H."/>
            <person name="Stefka J."/>
            <person name="Hypsa V."/>
        </authorList>
    </citation>
    <scope>NUCLEOTIDE SEQUENCE [LARGE SCALE GENOMIC DNA]</scope>
    <source>
        <strain evidence="15">98ZLc_SE</strain>
    </source>
</reference>
<dbReference type="EMBL" id="JAWJWF010000045">
    <property type="protein sequence ID" value="KAK6626533.1"/>
    <property type="molecule type" value="Genomic_DNA"/>
</dbReference>